<evidence type="ECO:0000313" key="2">
    <source>
        <dbReference type="Proteomes" id="UP000324354"/>
    </source>
</evidence>
<dbReference type="EMBL" id="CP023154">
    <property type="protein sequence ID" value="QEK79034.1"/>
    <property type="molecule type" value="Genomic_DNA"/>
</dbReference>
<protein>
    <submittedName>
        <fullName evidence="1">Uncharacterized protein</fullName>
    </submittedName>
</protein>
<dbReference type="GeneID" id="41713211"/>
<dbReference type="AlphaFoldDB" id="A0A5C0XT46"/>
<proteinExistence type="predicted"/>
<name>A0A5C0XT46_PYRFU</name>
<accession>A0A5C0XT46</accession>
<dbReference type="Proteomes" id="UP000324354">
    <property type="component" value="Chromosome"/>
</dbReference>
<sequence>MKKIKILEQDLKLRLPERSIGKAIKAILTLKDLTFIPLSPIYPRGFHPIVRIKKRLGEVDKEVLVSLMDFSILNKNNIPPWNRIFDFHLDTNYIEETSIQGIETILIGDREAIRRALYLLDNLIPTILRKPRKIYTFFNEIYLKYGENQFIGLKIMGSMLTFRSHGIPLSQLPKILGRGIFVLNSLFYSKNAEFYRLLFVTSLETFGYFYEFFMKHIYPKLPLEHREFLEEMHDYKNFLQLLYFHLSRMSVDKIRDEVGILIRRRSRPDRPIELGIIFRDRGIEVRDRISTAHIDLLV</sequence>
<dbReference type="OrthoDB" id="85873at2157"/>
<reference evidence="1 2" key="1">
    <citation type="submission" date="2017-08" db="EMBL/GenBank/DDBJ databases">
        <title>Resequencing and Reannotation of the genome of Pyrococcus furiosus type strain DSM3638.</title>
        <authorList>
            <person name="Reichelt R.M."/>
            <person name="Bunk B."/>
        </authorList>
    </citation>
    <scope>NUCLEOTIDE SEQUENCE [LARGE SCALE GENOMIC DNA]</scope>
    <source>
        <strain evidence="1 2">DSM 3638</strain>
    </source>
</reference>
<evidence type="ECO:0000313" key="1">
    <source>
        <dbReference type="EMBL" id="QEK79034.1"/>
    </source>
</evidence>
<dbReference type="RefSeq" id="WP_011012549.1">
    <property type="nucleotide sequence ID" value="NC_003413.1"/>
</dbReference>
<gene>
    <name evidence="1" type="ORF">PFDSM3638_07020</name>
</gene>
<dbReference type="GeneID" id="13300705"/>
<organism evidence="1 2">
    <name type="scientific">Pyrococcus furiosus (strain ATCC 43587 / DSM 3638 / JCM 8422 / Vc1)</name>
    <dbReference type="NCBI Taxonomy" id="186497"/>
    <lineage>
        <taxon>Archaea</taxon>
        <taxon>Methanobacteriati</taxon>
        <taxon>Methanobacteriota</taxon>
        <taxon>Thermococci</taxon>
        <taxon>Thermococcales</taxon>
        <taxon>Thermococcaceae</taxon>
        <taxon>Pyrococcus</taxon>
    </lineage>
</organism>